<dbReference type="Gene3D" id="1.25.40.90">
    <property type="match status" value="1"/>
</dbReference>
<comment type="similarity">
    <text evidence="2">Belongs to the TOM1 family.</text>
</comment>
<dbReference type="GO" id="GO:0043130">
    <property type="term" value="F:ubiquitin binding"/>
    <property type="evidence" value="ECO:0007669"/>
    <property type="project" value="InterPro"/>
</dbReference>
<keyword evidence="12" id="KW-1185">Reference proteome</keyword>
<feature type="region of interest" description="Disordered" evidence="6">
    <location>
        <begin position="412"/>
        <end position="441"/>
    </location>
</feature>
<proteinExistence type="inferred from homology"/>
<dbReference type="GO" id="GO:0016020">
    <property type="term" value="C:membrane"/>
    <property type="evidence" value="ECO:0007669"/>
    <property type="project" value="UniProtKB-SubCell"/>
</dbReference>
<evidence type="ECO:0000256" key="3">
    <source>
        <dbReference type="ARBA" id="ARBA00022448"/>
    </source>
</evidence>
<dbReference type="EMBL" id="CM001220">
    <property type="protein sequence ID" value="KEH30668.1"/>
    <property type="molecule type" value="Genomic_DNA"/>
</dbReference>
<dbReference type="PANTHER" id="PTHR46646:SF1">
    <property type="entry name" value="TOM1-LIKE PROTEIN 1"/>
    <property type="match status" value="1"/>
</dbReference>
<dbReference type="CDD" id="cd03561">
    <property type="entry name" value="VHS"/>
    <property type="match status" value="1"/>
</dbReference>
<evidence type="ECO:0000256" key="2">
    <source>
        <dbReference type="ARBA" id="ARBA00007708"/>
    </source>
</evidence>
<dbReference type="InterPro" id="IPR038425">
    <property type="entry name" value="GAT_sf"/>
</dbReference>
<feature type="compositionally biased region" description="Basic and acidic residues" evidence="6">
    <location>
        <begin position="412"/>
        <end position="427"/>
    </location>
</feature>
<dbReference type="GO" id="GO:0043328">
    <property type="term" value="P:protein transport to vacuole involved in ubiquitin-dependent protein catabolic process via the multivesicular body sorting pathway"/>
    <property type="evidence" value="ECO:0007669"/>
    <property type="project" value="InterPro"/>
</dbReference>
<dbReference type="SMART" id="SM00288">
    <property type="entry name" value="VHS"/>
    <property type="match status" value="1"/>
</dbReference>
<keyword evidence="5" id="KW-0472">Membrane</keyword>
<dbReference type="Pfam" id="PF03127">
    <property type="entry name" value="GAT"/>
    <property type="match status" value="1"/>
</dbReference>
<evidence type="ECO:0000313" key="10">
    <source>
        <dbReference type="EMBL" id="RHN61734.1"/>
    </source>
</evidence>
<dbReference type="Proteomes" id="UP000265566">
    <property type="component" value="Chromosome 4"/>
</dbReference>
<reference evidence="10" key="4">
    <citation type="journal article" date="2018" name="Nat. Plants">
        <title>Whole-genome landscape of Medicago truncatula symbiotic genes.</title>
        <authorList>
            <person name="Pecrix Y."/>
            <person name="Gamas P."/>
            <person name="Carrere S."/>
        </authorList>
    </citation>
    <scope>NUCLEOTIDE SEQUENCE</scope>
    <source>
        <tissue evidence="10">Leaves</tissue>
    </source>
</reference>
<keyword evidence="4" id="KW-0653">Protein transport</keyword>
<dbReference type="eggNOG" id="KOG1087">
    <property type="taxonomic scope" value="Eukaryota"/>
</dbReference>
<dbReference type="InterPro" id="IPR004152">
    <property type="entry name" value="GAT_dom"/>
</dbReference>
<evidence type="ECO:0000313" key="9">
    <source>
        <dbReference type="EMBL" id="KEH30668.1"/>
    </source>
</evidence>
<protein>
    <submittedName>
        <fullName evidence="9">Protein transporter</fullName>
    </submittedName>
    <submittedName>
        <fullName evidence="10">Putative target of Myb protein</fullName>
    </submittedName>
</protein>
<dbReference type="PROSITE" id="PS50909">
    <property type="entry name" value="GAT"/>
    <property type="match status" value="1"/>
</dbReference>
<dbReference type="KEGG" id="mtr:11446667"/>
<evidence type="ECO:0000256" key="6">
    <source>
        <dbReference type="SAM" id="MobiDB-lite"/>
    </source>
</evidence>
<accession>A0A072UNN8</accession>
<evidence type="ECO:0000313" key="11">
    <source>
        <dbReference type="EnsemblPlants" id="KEH30668"/>
    </source>
</evidence>
<evidence type="ECO:0000256" key="4">
    <source>
        <dbReference type="ARBA" id="ARBA00022927"/>
    </source>
</evidence>
<dbReference type="PROSITE" id="PS50179">
    <property type="entry name" value="VHS"/>
    <property type="match status" value="1"/>
</dbReference>
<dbReference type="SUPFAM" id="SSF89009">
    <property type="entry name" value="GAT-like domain"/>
    <property type="match status" value="1"/>
</dbReference>
<evidence type="ECO:0000259" key="7">
    <source>
        <dbReference type="PROSITE" id="PS50179"/>
    </source>
</evidence>
<reference evidence="9 12" key="2">
    <citation type="journal article" date="2014" name="BMC Genomics">
        <title>An improved genome release (version Mt4.0) for the model legume Medicago truncatula.</title>
        <authorList>
            <person name="Tang H."/>
            <person name="Krishnakumar V."/>
            <person name="Bidwell S."/>
            <person name="Rosen B."/>
            <person name="Chan A."/>
            <person name="Zhou S."/>
            <person name="Gentzbittel L."/>
            <person name="Childs K.L."/>
            <person name="Yandell M."/>
            <person name="Gundlach H."/>
            <person name="Mayer K.F."/>
            <person name="Schwartz D.C."/>
            <person name="Town C.D."/>
        </authorList>
    </citation>
    <scope>GENOME REANNOTATION</scope>
    <source>
        <strain evidence="9">A17</strain>
        <strain evidence="11 12">cv. Jemalong A17</strain>
    </source>
</reference>
<dbReference type="InterPro" id="IPR044836">
    <property type="entry name" value="TOL_plant"/>
</dbReference>
<gene>
    <name evidence="11" type="primary">11446667</name>
    <name evidence="9" type="ordered locus">MTR_4g077940</name>
    <name evidence="10" type="ORF">MtrunA17_Chr4g0039841</name>
</gene>
<dbReference type="PaxDb" id="3880-AES89627"/>
<feature type="compositionally biased region" description="Polar residues" evidence="6">
    <location>
        <begin position="430"/>
        <end position="441"/>
    </location>
</feature>
<evidence type="ECO:0000313" key="12">
    <source>
        <dbReference type="Proteomes" id="UP000002051"/>
    </source>
</evidence>
<name>A0A072UNN8_MEDTR</name>
<evidence type="ECO:0000256" key="5">
    <source>
        <dbReference type="ARBA" id="ARBA00023136"/>
    </source>
</evidence>
<sequence>MNPSTLFYCLLKNKWRFISSSEKETQNMSDSLKEKVNAIGERLKINGAEMGRKMSAGIGTMSFKMKEFFQEPNQAEKLVYEATSESLDEPNWDMILNICDMVNAEKLYTCDVVRAIKKRIMMKSVRGQYLALVLLEALVENCDKGFFEVATERVLDEMVKIVDDPDQSFVASKEKALMMIQVWGESNTELRYLPVYEETYKSLKSRGIRFPGRNNESSAPILTHYHAPSAPEIDHSLGHLIQHDTQLDRSLAHLIQRENPVPSLKPEQTKEAFDVARNSTELLSSVLSSSPQQNVLKQDLTITLVQQCHQSQSTVHRIIATVGENEALLCEALNVNDEIHKVLSKYEELKKKPKASPLEPEQNMMIPVTIEPDESPHFREEALIRKPACSRTGVQGLSHDDMMDDLDEMIFGKKGGDASEWRQDPKRTNNHQNMTPSSYKL</sequence>
<dbReference type="GO" id="GO:0035091">
    <property type="term" value="F:phosphatidylinositol binding"/>
    <property type="evidence" value="ECO:0007669"/>
    <property type="project" value="InterPro"/>
</dbReference>
<evidence type="ECO:0000259" key="8">
    <source>
        <dbReference type="PROSITE" id="PS50909"/>
    </source>
</evidence>
<dbReference type="PANTHER" id="PTHR46646">
    <property type="entry name" value="TOM1-LIKE PROTEIN 1"/>
    <property type="match status" value="1"/>
</dbReference>
<reference evidence="9 12" key="1">
    <citation type="journal article" date="2011" name="Nature">
        <title>The Medicago genome provides insight into the evolution of rhizobial symbioses.</title>
        <authorList>
            <person name="Young N.D."/>
            <person name="Debelle F."/>
            <person name="Oldroyd G.E."/>
            <person name="Geurts R."/>
            <person name="Cannon S.B."/>
            <person name="Udvardi M.K."/>
            <person name="Benedito V.A."/>
            <person name="Mayer K.F."/>
            <person name="Gouzy J."/>
            <person name="Schoof H."/>
            <person name="Van de Peer Y."/>
            <person name="Proost S."/>
            <person name="Cook D.R."/>
            <person name="Meyers B.C."/>
            <person name="Spannagl M."/>
            <person name="Cheung F."/>
            <person name="De Mita S."/>
            <person name="Krishnakumar V."/>
            <person name="Gundlach H."/>
            <person name="Zhou S."/>
            <person name="Mudge J."/>
            <person name="Bharti A.K."/>
            <person name="Murray J.D."/>
            <person name="Naoumkina M.A."/>
            <person name="Rosen B."/>
            <person name="Silverstein K.A."/>
            <person name="Tang H."/>
            <person name="Rombauts S."/>
            <person name="Zhao P.X."/>
            <person name="Zhou P."/>
            <person name="Barbe V."/>
            <person name="Bardou P."/>
            <person name="Bechner M."/>
            <person name="Bellec A."/>
            <person name="Berger A."/>
            <person name="Berges H."/>
            <person name="Bidwell S."/>
            <person name="Bisseling T."/>
            <person name="Choisne N."/>
            <person name="Couloux A."/>
            <person name="Denny R."/>
            <person name="Deshpande S."/>
            <person name="Dai X."/>
            <person name="Doyle J.J."/>
            <person name="Dudez A.M."/>
            <person name="Farmer A.D."/>
            <person name="Fouteau S."/>
            <person name="Franken C."/>
            <person name="Gibelin C."/>
            <person name="Gish J."/>
            <person name="Goldstein S."/>
            <person name="Gonzalez A.J."/>
            <person name="Green P.J."/>
            <person name="Hallab A."/>
            <person name="Hartog M."/>
            <person name="Hua A."/>
            <person name="Humphray S.J."/>
            <person name="Jeong D.H."/>
            <person name="Jing Y."/>
            <person name="Jocker A."/>
            <person name="Kenton S.M."/>
            <person name="Kim D.J."/>
            <person name="Klee K."/>
            <person name="Lai H."/>
            <person name="Lang C."/>
            <person name="Lin S."/>
            <person name="Macmil S.L."/>
            <person name="Magdelenat G."/>
            <person name="Matthews L."/>
            <person name="McCorrison J."/>
            <person name="Monaghan E.L."/>
            <person name="Mun J.H."/>
            <person name="Najar F.Z."/>
            <person name="Nicholson C."/>
            <person name="Noirot C."/>
            <person name="O'Bleness M."/>
            <person name="Paule C.R."/>
            <person name="Poulain J."/>
            <person name="Prion F."/>
            <person name="Qin B."/>
            <person name="Qu C."/>
            <person name="Retzel E.F."/>
            <person name="Riddle C."/>
            <person name="Sallet E."/>
            <person name="Samain S."/>
            <person name="Samson N."/>
            <person name="Sanders I."/>
            <person name="Saurat O."/>
            <person name="Scarpelli C."/>
            <person name="Schiex T."/>
            <person name="Segurens B."/>
            <person name="Severin A.J."/>
            <person name="Sherrier D.J."/>
            <person name="Shi R."/>
            <person name="Sims S."/>
            <person name="Singer S.R."/>
            <person name="Sinharoy S."/>
            <person name="Sterck L."/>
            <person name="Viollet A."/>
            <person name="Wang B.B."/>
            <person name="Wang K."/>
            <person name="Wang M."/>
            <person name="Wang X."/>
            <person name="Warfsmann J."/>
            <person name="Weissenbach J."/>
            <person name="White D.D."/>
            <person name="White J.D."/>
            <person name="Wiley G.B."/>
            <person name="Wincker P."/>
            <person name="Xing Y."/>
            <person name="Yang L."/>
            <person name="Yao Z."/>
            <person name="Ying F."/>
            <person name="Zhai J."/>
            <person name="Zhou L."/>
            <person name="Zuber A."/>
            <person name="Denarie J."/>
            <person name="Dixon R.A."/>
            <person name="May G.D."/>
            <person name="Schwartz D.C."/>
            <person name="Rogers J."/>
            <person name="Quetier F."/>
            <person name="Town C.D."/>
            <person name="Roe B.A."/>
        </authorList>
    </citation>
    <scope>NUCLEOTIDE SEQUENCE [LARGE SCALE GENOMIC DNA]</scope>
    <source>
        <strain evidence="9">A17</strain>
        <strain evidence="11 12">cv. Jemalong A17</strain>
    </source>
</reference>
<dbReference type="ExpressionAtlas" id="A0A072UNN8">
    <property type="expression patterns" value="differential"/>
</dbReference>
<dbReference type="GO" id="GO:0005737">
    <property type="term" value="C:cytoplasm"/>
    <property type="evidence" value="ECO:0007669"/>
    <property type="project" value="UniProtKB-ARBA"/>
</dbReference>
<dbReference type="AlphaFoldDB" id="A0A072UNN8"/>
<dbReference type="Proteomes" id="UP000002051">
    <property type="component" value="Chromosome 4"/>
</dbReference>
<dbReference type="SUPFAM" id="SSF48464">
    <property type="entry name" value="ENTH/VHS domain"/>
    <property type="match status" value="1"/>
</dbReference>
<comment type="subcellular location">
    <subcellularLocation>
        <location evidence="1">Membrane</location>
        <topology evidence="1">Peripheral membrane protein</topology>
    </subcellularLocation>
</comment>
<dbReference type="Pfam" id="PF00790">
    <property type="entry name" value="VHS"/>
    <property type="match status" value="1"/>
</dbReference>
<feature type="domain" description="VHS" evidence="7">
    <location>
        <begin position="82"/>
        <end position="211"/>
    </location>
</feature>
<dbReference type="Gramene" id="rna24225">
    <property type="protein sequence ID" value="RHN61734.1"/>
    <property type="gene ID" value="gene24225"/>
</dbReference>
<dbReference type="InterPro" id="IPR002014">
    <property type="entry name" value="VHS_dom"/>
</dbReference>
<dbReference type="OrthoDB" id="2018246at2759"/>
<dbReference type="STRING" id="3880.A0A072UNN8"/>
<dbReference type="EMBL" id="PSQE01000004">
    <property type="protein sequence ID" value="RHN61734.1"/>
    <property type="molecule type" value="Genomic_DNA"/>
</dbReference>
<feature type="domain" description="GAT" evidence="8">
    <location>
        <begin position="264"/>
        <end position="351"/>
    </location>
</feature>
<evidence type="ECO:0000256" key="1">
    <source>
        <dbReference type="ARBA" id="ARBA00004170"/>
    </source>
</evidence>
<organism evidence="9 12">
    <name type="scientific">Medicago truncatula</name>
    <name type="common">Barrel medic</name>
    <name type="synonym">Medicago tribuloides</name>
    <dbReference type="NCBI Taxonomy" id="3880"/>
    <lineage>
        <taxon>Eukaryota</taxon>
        <taxon>Viridiplantae</taxon>
        <taxon>Streptophyta</taxon>
        <taxon>Embryophyta</taxon>
        <taxon>Tracheophyta</taxon>
        <taxon>Spermatophyta</taxon>
        <taxon>Magnoliopsida</taxon>
        <taxon>eudicotyledons</taxon>
        <taxon>Gunneridae</taxon>
        <taxon>Pentapetalae</taxon>
        <taxon>rosids</taxon>
        <taxon>fabids</taxon>
        <taxon>Fabales</taxon>
        <taxon>Fabaceae</taxon>
        <taxon>Papilionoideae</taxon>
        <taxon>50 kb inversion clade</taxon>
        <taxon>NPAAA clade</taxon>
        <taxon>Hologalegina</taxon>
        <taxon>IRL clade</taxon>
        <taxon>Trifolieae</taxon>
        <taxon>Medicago</taxon>
    </lineage>
</organism>
<dbReference type="EnsemblPlants" id="KEH30668">
    <property type="protein sequence ID" value="KEH30668"/>
    <property type="gene ID" value="MTR_4g077940"/>
</dbReference>
<reference evidence="11" key="3">
    <citation type="submission" date="2015-04" db="UniProtKB">
        <authorList>
            <consortium name="EnsemblPlants"/>
        </authorList>
    </citation>
    <scope>IDENTIFICATION</scope>
    <source>
        <strain evidence="11">cv. Jemalong A17</strain>
    </source>
</reference>
<dbReference type="Gene3D" id="1.20.58.160">
    <property type="match status" value="1"/>
</dbReference>
<dbReference type="InterPro" id="IPR008942">
    <property type="entry name" value="ENTH_VHS"/>
</dbReference>
<keyword evidence="3" id="KW-0813">Transport</keyword>